<keyword evidence="4" id="KW-1185">Reference proteome</keyword>
<feature type="region of interest" description="Disordered" evidence="1">
    <location>
        <begin position="1"/>
        <end position="41"/>
    </location>
</feature>
<sequence>EPAPASVPEPEPSAPAPAAEPAPEPAPEPATASVPHSDPAPKRALLRRPVALAALAAVLVGGTWLGTSYFAGSGQGGAAERTATLTETPARVASPGATTAWTAHREKGMNAVLSLPSRYRESAREGGAARPPRLVEYDAPDSKVSIRLTQWDKAPGSPMAQAQHAHAVWNSYNGDARTQYTRTTFHGYEAVQADTSYGLGGSPARVMQLMIRTDDGRMYELRVDMPKGTPAEKKGTALFKGARDRLVIGKS</sequence>
<name>A0A9Q3Z6F9_9ACTN</name>
<accession>A0A9Q3Z6F9</accession>
<dbReference type="AlphaFoldDB" id="A0A9Q3Z6F9"/>
<keyword evidence="2" id="KW-0812">Transmembrane</keyword>
<evidence type="ECO:0000313" key="4">
    <source>
        <dbReference type="Proteomes" id="UP001108029"/>
    </source>
</evidence>
<keyword evidence="3" id="KW-0418">Kinase</keyword>
<feature type="transmembrane region" description="Helical" evidence="2">
    <location>
        <begin position="50"/>
        <end position="71"/>
    </location>
</feature>
<reference evidence="3" key="1">
    <citation type="submission" date="2021-12" db="EMBL/GenBank/DDBJ databases">
        <authorList>
            <person name="Lee J.-H."/>
            <person name="Kim S.-B."/>
        </authorList>
    </citation>
    <scope>NUCLEOTIDE SEQUENCE</scope>
    <source>
        <strain evidence="3">NR30</strain>
    </source>
</reference>
<organism evidence="3 4">
    <name type="scientific">Streptomyces guryensis</name>
    <dbReference type="NCBI Taxonomy" id="2886947"/>
    <lineage>
        <taxon>Bacteria</taxon>
        <taxon>Bacillati</taxon>
        <taxon>Actinomycetota</taxon>
        <taxon>Actinomycetes</taxon>
        <taxon>Kitasatosporales</taxon>
        <taxon>Streptomycetaceae</taxon>
        <taxon>Streptomyces</taxon>
    </lineage>
</organism>
<keyword evidence="3" id="KW-0723">Serine/threonine-protein kinase</keyword>
<feature type="non-terminal residue" evidence="3">
    <location>
        <position position="1"/>
    </location>
</feature>
<comment type="caution">
    <text evidence="3">The sequence shown here is derived from an EMBL/GenBank/DDBJ whole genome shotgun (WGS) entry which is preliminary data.</text>
</comment>
<evidence type="ECO:0000256" key="2">
    <source>
        <dbReference type="SAM" id="Phobius"/>
    </source>
</evidence>
<evidence type="ECO:0000256" key="1">
    <source>
        <dbReference type="SAM" id="MobiDB-lite"/>
    </source>
</evidence>
<protein>
    <submittedName>
        <fullName evidence="3">Serine/threonine protein kinase</fullName>
    </submittedName>
</protein>
<dbReference type="Proteomes" id="UP001108029">
    <property type="component" value="Unassembled WGS sequence"/>
</dbReference>
<dbReference type="EMBL" id="JAJSBI010000003">
    <property type="protein sequence ID" value="MCD9873402.1"/>
    <property type="molecule type" value="Genomic_DNA"/>
</dbReference>
<feature type="compositionally biased region" description="Pro residues" evidence="1">
    <location>
        <begin position="1"/>
        <end position="28"/>
    </location>
</feature>
<keyword evidence="2" id="KW-1133">Transmembrane helix</keyword>
<keyword evidence="2" id="KW-0472">Membrane</keyword>
<proteinExistence type="predicted"/>
<dbReference type="GO" id="GO:0004674">
    <property type="term" value="F:protein serine/threonine kinase activity"/>
    <property type="evidence" value="ECO:0007669"/>
    <property type="project" value="UniProtKB-KW"/>
</dbReference>
<evidence type="ECO:0000313" key="3">
    <source>
        <dbReference type="EMBL" id="MCD9873402.1"/>
    </source>
</evidence>
<keyword evidence="3" id="KW-0808">Transferase</keyword>
<gene>
    <name evidence="3" type="ORF">LJ657_06930</name>
</gene>